<dbReference type="Proteomes" id="UP001521150">
    <property type="component" value="Unassembled WGS sequence"/>
</dbReference>
<gene>
    <name evidence="1" type="ORF">LWC34_04195</name>
</gene>
<evidence type="ECO:0000313" key="2">
    <source>
        <dbReference type="Proteomes" id="UP001521150"/>
    </source>
</evidence>
<protein>
    <submittedName>
        <fullName evidence="1">Uncharacterized protein</fullName>
    </submittedName>
</protein>
<reference evidence="1 2" key="1">
    <citation type="submission" date="2021-12" db="EMBL/GenBank/DDBJ databases">
        <title>Genome sequence of Kibdelosporangium philippinense ATCC 49844.</title>
        <authorList>
            <person name="Fedorov E.A."/>
            <person name="Omeragic M."/>
            <person name="Shalygina K.F."/>
            <person name="Maclea K.S."/>
        </authorList>
    </citation>
    <scope>NUCLEOTIDE SEQUENCE [LARGE SCALE GENOMIC DNA]</scope>
    <source>
        <strain evidence="1 2">ATCC 49844</strain>
    </source>
</reference>
<proteinExistence type="predicted"/>
<name>A0ABS8Z3T4_9PSEU</name>
<sequence length="61" mass="6711">MPDETMLPLSPRARALIYFNPNSRQALILCADQVRKLGQWLARLAGELAGIDAEGKDETKG</sequence>
<dbReference type="EMBL" id="JAJVCN010000001">
    <property type="protein sequence ID" value="MCE7002032.1"/>
    <property type="molecule type" value="Genomic_DNA"/>
</dbReference>
<evidence type="ECO:0000313" key="1">
    <source>
        <dbReference type="EMBL" id="MCE7002032.1"/>
    </source>
</evidence>
<organism evidence="1 2">
    <name type="scientific">Kibdelosporangium philippinense</name>
    <dbReference type="NCBI Taxonomy" id="211113"/>
    <lineage>
        <taxon>Bacteria</taxon>
        <taxon>Bacillati</taxon>
        <taxon>Actinomycetota</taxon>
        <taxon>Actinomycetes</taxon>
        <taxon>Pseudonocardiales</taxon>
        <taxon>Pseudonocardiaceae</taxon>
        <taxon>Kibdelosporangium</taxon>
    </lineage>
</organism>
<accession>A0ABS8Z3T4</accession>
<dbReference type="RefSeq" id="WP_233723071.1">
    <property type="nucleotide sequence ID" value="NZ_JAJVCN010000001.1"/>
</dbReference>
<keyword evidence="2" id="KW-1185">Reference proteome</keyword>
<comment type="caution">
    <text evidence="1">The sequence shown here is derived from an EMBL/GenBank/DDBJ whole genome shotgun (WGS) entry which is preliminary data.</text>
</comment>